<dbReference type="AlphaFoldDB" id="A0A1E3JRZ2"/>
<evidence type="ECO:0000313" key="3">
    <source>
        <dbReference type="Proteomes" id="UP000094819"/>
    </source>
</evidence>
<protein>
    <submittedName>
        <fullName evidence="2">Uncharacterized protein</fullName>
    </submittedName>
</protein>
<gene>
    <name evidence="2" type="ORF">L198_02500</name>
</gene>
<dbReference type="RefSeq" id="XP_019033700.1">
    <property type="nucleotide sequence ID" value="XM_019174648.1"/>
</dbReference>
<evidence type="ECO:0000313" key="2">
    <source>
        <dbReference type="EMBL" id="ODO03649.1"/>
    </source>
</evidence>
<keyword evidence="3" id="KW-1185">Reference proteome</keyword>
<name>A0A1E3JRZ2_9TREE</name>
<reference evidence="2 3" key="1">
    <citation type="submission" date="2016-06" db="EMBL/GenBank/DDBJ databases">
        <title>Evolution of pathogenesis and genome organization in the Tremellales.</title>
        <authorList>
            <person name="Cuomo C."/>
            <person name="Litvintseva A."/>
            <person name="Heitman J."/>
            <person name="Chen Y."/>
            <person name="Sun S."/>
            <person name="Springer D."/>
            <person name="Dromer F."/>
            <person name="Young S."/>
            <person name="Zeng Q."/>
            <person name="Chapman S."/>
            <person name="Gujja S."/>
            <person name="Saif S."/>
            <person name="Birren B."/>
        </authorList>
    </citation>
    <scope>NUCLEOTIDE SEQUENCE [LARGE SCALE GENOMIC DNA]</scope>
    <source>
        <strain evidence="2 3">CBS 7118</strain>
    </source>
</reference>
<feature type="compositionally biased region" description="Acidic residues" evidence="1">
    <location>
        <begin position="269"/>
        <end position="289"/>
    </location>
</feature>
<dbReference type="EMBL" id="AWGH01000005">
    <property type="protein sequence ID" value="ODO03649.1"/>
    <property type="molecule type" value="Genomic_DNA"/>
</dbReference>
<dbReference type="Proteomes" id="UP000094819">
    <property type="component" value="Unassembled WGS sequence"/>
</dbReference>
<evidence type="ECO:0000256" key="1">
    <source>
        <dbReference type="SAM" id="MobiDB-lite"/>
    </source>
</evidence>
<dbReference type="GeneID" id="30191713"/>
<accession>A0A1E3JRZ2</accession>
<feature type="region of interest" description="Disordered" evidence="1">
    <location>
        <begin position="1"/>
        <end position="55"/>
    </location>
</feature>
<comment type="caution">
    <text evidence="2">The sequence shown here is derived from an EMBL/GenBank/DDBJ whole genome shotgun (WGS) entry which is preliminary data.</text>
</comment>
<proteinExistence type="predicted"/>
<organism evidence="2 3">
    <name type="scientific">Cryptococcus wingfieldii CBS 7118</name>
    <dbReference type="NCBI Taxonomy" id="1295528"/>
    <lineage>
        <taxon>Eukaryota</taxon>
        <taxon>Fungi</taxon>
        <taxon>Dikarya</taxon>
        <taxon>Basidiomycota</taxon>
        <taxon>Agaricomycotina</taxon>
        <taxon>Tremellomycetes</taxon>
        <taxon>Tremellales</taxon>
        <taxon>Cryptococcaceae</taxon>
        <taxon>Cryptococcus</taxon>
    </lineage>
</organism>
<feature type="region of interest" description="Disordered" evidence="1">
    <location>
        <begin position="267"/>
        <end position="316"/>
    </location>
</feature>
<sequence length="316" mass="36160">MTELKPFPASSSTSYHPAPPPPYTDLPNPSLTPHREPSHLALVARTRPRHRMGKSYQNEPKDVLFDGYSDDPKDALMDFEPVLAHPLSAPIDIQAYCTLVYRCIHFKSRGPYSDFYSSPRSESEIREGARAVLWEKKMDRGFFLDEFPCPPGKPSTTTLWTWSEPRKSFMPRFAKSPSDLLEGVPKQFGSYHSILKTNIRAFYPPFLLPMSFADLLKVTEGLYESWTSVIISAKRPQPWRDATIHRQHYWQFKDLGVVDLEAVPRSAMDEDDDDSASDLSDDDPAWDTWDDYKSKASRGTGTGTGMGRWKDWFARR</sequence>